<evidence type="ECO:0000256" key="3">
    <source>
        <dbReference type="ARBA" id="ARBA00022692"/>
    </source>
</evidence>
<keyword evidence="2" id="KW-1003">Cell membrane</keyword>
<keyword evidence="3 6" id="KW-0812">Transmembrane</keyword>
<dbReference type="PANTHER" id="PTHR32322">
    <property type="entry name" value="INNER MEMBRANE TRANSPORTER"/>
    <property type="match status" value="1"/>
</dbReference>
<evidence type="ECO:0000256" key="4">
    <source>
        <dbReference type="ARBA" id="ARBA00022989"/>
    </source>
</evidence>
<feature type="transmembrane region" description="Helical" evidence="6">
    <location>
        <begin position="35"/>
        <end position="55"/>
    </location>
</feature>
<evidence type="ECO:0000313" key="9">
    <source>
        <dbReference type="Proteomes" id="UP000077013"/>
    </source>
</evidence>
<proteinExistence type="predicted"/>
<evidence type="ECO:0000256" key="1">
    <source>
        <dbReference type="ARBA" id="ARBA00004651"/>
    </source>
</evidence>
<feature type="transmembrane region" description="Helical" evidence="6">
    <location>
        <begin position="123"/>
        <end position="142"/>
    </location>
</feature>
<feature type="transmembrane region" description="Helical" evidence="6">
    <location>
        <begin position="250"/>
        <end position="268"/>
    </location>
</feature>
<accession>A0A167J6L5</accession>
<protein>
    <submittedName>
        <fullName evidence="8">Multidrug transporter</fullName>
    </submittedName>
</protein>
<feature type="transmembrane region" description="Helical" evidence="6">
    <location>
        <begin position="217"/>
        <end position="238"/>
    </location>
</feature>
<dbReference type="InterPro" id="IPR050638">
    <property type="entry name" value="AA-Vitamin_Transporters"/>
</dbReference>
<dbReference type="InterPro" id="IPR000620">
    <property type="entry name" value="EamA_dom"/>
</dbReference>
<feature type="transmembrane region" description="Helical" evidence="6">
    <location>
        <begin position="154"/>
        <end position="173"/>
    </location>
</feature>
<keyword evidence="4 6" id="KW-1133">Transmembrane helix</keyword>
<evidence type="ECO:0000313" key="8">
    <source>
        <dbReference type="EMBL" id="OAB80373.1"/>
    </source>
</evidence>
<dbReference type="RefSeq" id="WP_068590892.1">
    <property type="nucleotide sequence ID" value="NZ_LRXL01000026.1"/>
</dbReference>
<keyword evidence="5 6" id="KW-0472">Membrane</keyword>
<keyword evidence="9" id="KW-1185">Reference proteome</keyword>
<feature type="transmembrane region" description="Helical" evidence="6">
    <location>
        <begin position="185"/>
        <end position="205"/>
    </location>
</feature>
<dbReference type="AlphaFoldDB" id="A0A167J6L5"/>
<reference evidence="8 9" key="1">
    <citation type="submission" date="2016-02" db="EMBL/GenBank/DDBJ databases">
        <title>Ulvibacter sp. LPB0005, isolated from Thais luteostoma.</title>
        <authorList>
            <person name="Shin S.-K."/>
            <person name="Yi H."/>
        </authorList>
    </citation>
    <scope>NUCLEOTIDE SEQUENCE [LARGE SCALE GENOMIC DNA]</scope>
    <source>
        <strain evidence="8 9">LPB0005</strain>
    </source>
</reference>
<dbReference type="Proteomes" id="UP000077013">
    <property type="component" value="Unassembled WGS sequence"/>
</dbReference>
<dbReference type="OrthoDB" id="9811486at2"/>
<dbReference type="Pfam" id="PF00892">
    <property type="entry name" value="EamA"/>
    <property type="match status" value="2"/>
</dbReference>
<evidence type="ECO:0000256" key="5">
    <source>
        <dbReference type="ARBA" id="ARBA00023136"/>
    </source>
</evidence>
<evidence type="ECO:0000259" key="7">
    <source>
        <dbReference type="Pfam" id="PF00892"/>
    </source>
</evidence>
<organism evidence="8 9">
    <name type="scientific">Cochleicola gelatinilyticus</name>
    <dbReference type="NCBI Taxonomy" id="1763537"/>
    <lineage>
        <taxon>Bacteria</taxon>
        <taxon>Pseudomonadati</taxon>
        <taxon>Bacteroidota</taxon>
        <taxon>Flavobacteriia</taxon>
        <taxon>Flavobacteriales</taxon>
        <taxon>Flavobacteriaceae</taxon>
        <taxon>Cochleicola</taxon>
    </lineage>
</organism>
<feature type="transmembrane region" description="Helical" evidence="6">
    <location>
        <begin position="274"/>
        <end position="290"/>
    </location>
</feature>
<gene>
    <name evidence="8" type="ORF">ULVI_06465</name>
</gene>
<name>A0A167J6L5_9FLAO</name>
<comment type="caution">
    <text evidence="8">The sequence shown here is derived from an EMBL/GenBank/DDBJ whole genome shotgun (WGS) entry which is preliminary data.</text>
</comment>
<evidence type="ECO:0000256" key="2">
    <source>
        <dbReference type="ARBA" id="ARBA00022475"/>
    </source>
</evidence>
<evidence type="ECO:0000256" key="6">
    <source>
        <dbReference type="SAM" id="Phobius"/>
    </source>
</evidence>
<comment type="subcellular location">
    <subcellularLocation>
        <location evidence="1">Cell membrane</location>
        <topology evidence="1">Multi-pass membrane protein</topology>
    </subcellularLocation>
</comment>
<dbReference type="STRING" id="1763537.ULVI_06465"/>
<dbReference type="GO" id="GO:0005886">
    <property type="term" value="C:plasma membrane"/>
    <property type="evidence" value="ECO:0007669"/>
    <property type="project" value="UniProtKB-SubCell"/>
</dbReference>
<dbReference type="PANTHER" id="PTHR32322:SF18">
    <property type="entry name" value="S-ADENOSYLMETHIONINE_S-ADENOSYLHOMOCYSTEINE TRANSPORTER"/>
    <property type="match status" value="1"/>
</dbReference>
<feature type="transmembrane region" description="Helical" evidence="6">
    <location>
        <begin position="67"/>
        <end position="86"/>
    </location>
</feature>
<dbReference type="SUPFAM" id="SSF103481">
    <property type="entry name" value="Multidrug resistance efflux transporter EmrE"/>
    <property type="match status" value="2"/>
</dbReference>
<feature type="domain" description="EamA" evidence="7">
    <location>
        <begin position="154"/>
        <end position="290"/>
    </location>
</feature>
<feature type="transmembrane region" description="Helical" evidence="6">
    <location>
        <begin position="98"/>
        <end position="116"/>
    </location>
</feature>
<dbReference type="EMBL" id="LRXL01000026">
    <property type="protein sequence ID" value="OAB80373.1"/>
    <property type="molecule type" value="Genomic_DNA"/>
</dbReference>
<dbReference type="InterPro" id="IPR037185">
    <property type="entry name" value="EmrE-like"/>
</dbReference>
<feature type="domain" description="EamA" evidence="7">
    <location>
        <begin position="6"/>
        <end position="138"/>
    </location>
</feature>
<sequence length="304" mass="33250">MNPRVIALLAATAASTIYGINHTIAKGLMPDVIGPYGFILLRVVGAGIIFWILSFFLPSEKIERKDWLRIIGCAFFGMVLNMLMFFKGLSLSTPINSSVVITLSPVLLLILSAVFLKEKITWLKSVGIGLGLLGALALILFGAKTQPNAPNIPLGNMLFIVNAASYSVYLIMVKPLVAKYSSITLMKFFFLFAIVMNLPVGWAEFSAVNWGALSFESVWQLAFVVVGTTVLTYLFNIYALKQLSPSTIGAFIYLQPLIAALFAIFIGADQLTPLRMGAAALIFFGVYLSSRKPKRKLTPVSYDE</sequence>